<dbReference type="SUPFAM" id="SSF52266">
    <property type="entry name" value="SGNH hydrolase"/>
    <property type="match status" value="1"/>
</dbReference>
<protein>
    <submittedName>
        <fullName evidence="3">SGNH hydrolase-type esterase domain-containing protein</fullName>
    </submittedName>
</protein>
<feature type="region of interest" description="Disordered" evidence="1">
    <location>
        <begin position="202"/>
        <end position="236"/>
    </location>
</feature>
<dbReference type="AlphaFoldDB" id="A0A9P9FK84"/>
<dbReference type="EMBL" id="JAGMUU010000001">
    <property type="protein sequence ID" value="KAH7163174.1"/>
    <property type="molecule type" value="Genomic_DNA"/>
</dbReference>
<accession>A0A9P9FK84</accession>
<dbReference type="CDD" id="cd00229">
    <property type="entry name" value="SGNH_hydrolase"/>
    <property type="match status" value="1"/>
</dbReference>
<dbReference type="InterPro" id="IPR036514">
    <property type="entry name" value="SGNH_hydro_sf"/>
</dbReference>
<name>A0A9P9FK84_9HYPO</name>
<feature type="domain" description="SGNH hydrolase-type esterase" evidence="2">
    <location>
        <begin position="10"/>
        <end position="184"/>
    </location>
</feature>
<dbReference type="InterPro" id="IPR051532">
    <property type="entry name" value="Ester_Hydrolysis_Enzymes"/>
</dbReference>
<dbReference type="OrthoDB" id="408760at2759"/>
<dbReference type="PANTHER" id="PTHR30383:SF19">
    <property type="entry name" value="FIBRONECTIN TYPE-III DOMAIN-CONTAINING PROTEIN"/>
    <property type="match status" value="1"/>
</dbReference>
<evidence type="ECO:0000313" key="4">
    <source>
        <dbReference type="Proteomes" id="UP000717696"/>
    </source>
</evidence>
<evidence type="ECO:0000259" key="2">
    <source>
        <dbReference type="Pfam" id="PF13472"/>
    </source>
</evidence>
<dbReference type="Proteomes" id="UP000717696">
    <property type="component" value="Unassembled WGS sequence"/>
</dbReference>
<sequence length="248" mass="27915">MALKPLRILCFGDSLTSGFFSYGMESHPYSLKLEDRLTGARPDLNVQTVTSGVPGDVATFQRFIDRMSTECSKRVFDWVIVLAGTNDMAYGISPTSVYESLQKAWDIPLSKGSKVLALTVPECEARSERVDKRRDELNRSIMTHRQPGYHSFDLKSHIPFHSLTESDREKYWDDGLHLRDDGYDWMGGHIANALLRLLEKDGQPGSATSATRRRSSKQARELSSLAEEAGNPRNISEGYVVVRKKDLD</sequence>
<comment type="caution">
    <text evidence="3">The sequence shown here is derived from an EMBL/GenBank/DDBJ whole genome shotgun (WGS) entry which is preliminary data.</text>
</comment>
<organism evidence="3 4">
    <name type="scientific">Dactylonectria estremocensis</name>
    <dbReference type="NCBI Taxonomy" id="1079267"/>
    <lineage>
        <taxon>Eukaryota</taxon>
        <taxon>Fungi</taxon>
        <taxon>Dikarya</taxon>
        <taxon>Ascomycota</taxon>
        <taxon>Pezizomycotina</taxon>
        <taxon>Sordariomycetes</taxon>
        <taxon>Hypocreomycetidae</taxon>
        <taxon>Hypocreales</taxon>
        <taxon>Nectriaceae</taxon>
        <taxon>Dactylonectria</taxon>
    </lineage>
</organism>
<keyword evidence="4" id="KW-1185">Reference proteome</keyword>
<dbReference type="InterPro" id="IPR013830">
    <property type="entry name" value="SGNH_hydro"/>
</dbReference>
<evidence type="ECO:0000313" key="3">
    <source>
        <dbReference type="EMBL" id="KAH7163174.1"/>
    </source>
</evidence>
<keyword evidence="3" id="KW-0378">Hydrolase</keyword>
<dbReference type="Pfam" id="PF13472">
    <property type="entry name" value="Lipase_GDSL_2"/>
    <property type="match status" value="1"/>
</dbReference>
<evidence type="ECO:0000256" key="1">
    <source>
        <dbReference type="SAM" id="MobiDB-lite"/>
    </source>
</evidence>
<gene>
    <name evidence="3" type="ORF">B0J13DRAFT_31389</name>
</gene>
<dbReference type="PANTHER" id="PTHR30383">
    <property type="entry name" value="THIOESTERASE 1/PROTEASE 1/LYSOPHOSPHOLIPASE L1"/>
    <property type="match status" value="1"/>
</dbReference>
<dbReference type="Gene3D" id="3.40.50.1110">
    <property type="entry name" value="SGNH hydrolase"/>
    <property type="match status" value="1"/>
</dbReference>
<proteinExistence type="predicted"/>
<dbReference type="GO" id="GO:0004622">
    <property type="term" value="F:phosphatidylcholine lysophospholipase activity"/>
    <property type="evidence" value="ECO:0007669"/>
    <property type="project" value="TreeGrafter"/>
</dbReference>
<reference evidence="3" key="1">
    <citation type="journal article" date="2021" name="Nat. Commun.">
        <title>Genetic determinants of endophytism in the Arabidopsis root mycobiome.</title>
        <authorList>
            <person name="Mesny F."/>
            <person name="Miyauchi S."/>
            <person name="Thiergart T."/>
            <person name="Pickel B."/>
            <person name="Atanasova L."/>
            <person name="Karlsson M."/>
            <person name="Huettel B."/>
            <person name="Barry K.W."/>
            <person name="Haridas S."/>
            <person name="Chen C."/>
            <person name="Bauer D."/>
            <person name="Andreopoulos W."/>
            <person name="Pangilinan J."/>
            <person name="LaButti K."/>
            <person name="Riley R."/>
            <person name="Lipzen A."/>
            <person name="Clum A."/>
            <person name="Drula E."/>
            <person name="Henrissat B."/>
            <person name="Kohler A."/>
            <person name="Grigoriev I.V."/>
            <person name="Martin F.M."/>
            <person name="Hacquard S."/>
        </authorList>
    </citation>
    <scope>NUCLEOTIDE SEQUENCE</scope>
    <source>
        <strain evidence="3">MPI-CAGE-AT-0021</strain>
    </source>
</reference>